<dbReference type="InterPro" id="IPR035897">
    <property type="entry name" value="Toll_tir_struct_dom_sf"/>
</dbReference>
<evidence type="ECO:0000313" key="3">
    <source>
        <dbReference type="EMBL" id="KAF3488644.1"/>
    </source>
</evidence>
<feature type="domain" description="TIR" evidence="2">
    <location>
        <begin position="1"/>
        <end position="117"/>
    </location>
</feature>
<dbReference type="PANTHER" id="PTHR32009">
    <property type="entry name" value="TMV RESISTANCE PROTEIN N-LIKE"/>
    <property type="match status" value="1"/>
</dbReference>
<dbReference type="PROSITE" id="PS50104">
    <property type="entry name" value="TIR"/>
    <property type="match status" value="1"/>
</dbReference>
<evidence type="ECO:0000259" key="2">
    <source>
        <dbReference type="PROSITE" id="PS50104"/>
    </source>
</evidence>
<keyword evidence="1" id="KW-0520">NAD</keyword>
<dbReference type="InterPro" id="IPR000157">
    <property type="entry name" value="TIR_dom"/>
</dbReference>
<evidence type="ECO:0000256" key="1">
    <source>
        <dbReference type="ARBA" id="ARBA00023027"/>
    </source>
</evidence>
<comment type="caution">
    <text evidence="3">The sequence shown here is derived from an EMBL/GenBank/DDBJ whole genome shotgun (WGS) entry which is preliminary data.</text>
</comment>
<dbReference type="SUPFAM" id="SSF52200">
    <property type="entry name" value="Toll/Interleukin receptor TIR domain"/>
    <property type="match status" value="1"/>
</dbReference>
<dbReference type="Pfam" id="PF14299">
    <property type="entry name" value="PP2"/>
    <property type="match status" value="1"/>
</dbReference>
<organism evidence="3 4">
    <name type="scientific">Brassica cretica</name>
    <name type="common">Mustard</name>
    <dbReference type="NCBI Taxonomy" id="69181"/>
    <lineage>
        <taxon>Eukaryota</taxon>
        <taxon>Viridiplantae</taxon>
        <taxon>Streptophyta</taxon>
        <taxon>Embryophyta</taxon>
        <taxon>Tracheophyta</taxon>
        <taxon>Spermatophyta</taxon>
        <taxon>Magnoliopsida</taxon>
        <taxon>eudicotyledons</taxon>
        <taxon>Gunneridae</taxon>
        <taxon>Pentapetalae</taxon>
        <taxon>rosids</taxon>
        <taxon>malvids</taxon>
        <taxon>Brassicales</taxon>
        <taxon>Brassicaceae</taxon>
        <taxon>Brassiceae</taxon>
        <taxon>Brassica</taxon>
    </lineage>
</organism>
<dbReference type="Pfam" id="PF01582">
    <property type="entry name" value="TIR"/>
    <property type="match status" value="1"/>
</dbReference>
<dbReference type="SMART" id="SM00255">
    <property type="entry name" value="TIR"/>
    <property type="match status" value="1"/>
</dbReference>
<sequence>RDLQNLFVRIKESKIALVIFSKDYANSEWCLDELAKIKECMDLGNLYVIPIFYKIEPSVVKHLQGYFGESFMNLQSRYTHDLDRTRKWEEALASVPQKFGLPFPENSEVAIEVAKMKRCYYLEVWGKFDTKELIYGTRYEVVFVVKVEDTMTRWNNPATAQLMVPDNGLQEREFQFIDLIKNEWIEIQAGVFDAQPHKEKIAFYLYQHQSNIRMTGLLVKGAIIRPVE</sequence>
<dbReference type="Proteomes" id="UP000712600">
    <property type="component" value="Unassembled WGS sequence"/>
</dbReference>
<dbReference type="Gene3D" id="3.40.50.10140">
    <property type="entry name" value="Toll/interleukin-1 receptor homology (TIR) domain"/>
    <property type="match status" value="1"/>
</dbReference>
<dbReference type="PANTHER" id="PTHR32009:SF143">
    <property type="entry name" value="(RAPE) HYPOTHETICAL PROTEIN"/>
    <property type="match status" value="1"/>
</dbReference>
<dbReference type="InterPro" id="IPR025886">
    <property type="entry name" value="PP2-like"/>
</dbReference>
<evidence type="ECO:0000313" key="4">
    <source>
        <dbReference type="Proteomes" id="UP000712600"/>
    </source>
</evidence>
<feature type="non-terminal residue" evidence="3">
    <location>
        <position position="1"/>
    </location>
</feature>
<proteinExistence type="predicted"/>
<protein>
    <recommendedName>
        <fullName evidence="2">TIR domain-containing protein</fullName>
    </recommendedName>
</protein>
<dbReference type="GO" id="GO:0007165">
    <property type="term" value="P:signal transduction"/>
    <property type="evidence" value="ECO:0007669"/>
    <property type="project" value="InterPro"/>
</dbReference>
<accession>A0A8S9N7M1</accession>
<gene>
    <name evidence="3" type="ORF">F2Q69_00053081</name>
</gene>
<name>A0A8S9N7M1_BRACR</name>
<dbReference type="EMBL" id="QGKX02002183">
    <property type="protein sequence ID" value="KAF3488644.1"/>
    <property type="molecule type" value="Genomic_DNA"/>
</dbReference>
<dbReference type="AlphaFoldDB" id="A0A8S9N7M1"/>
<reference evidence="3" key="1">
    <citation type="submission" date="2019-12" db="EMBL/GenBank/DDBJ databases">
        <title>Genome sequencing and annotation of Brassica cretica.</title>
        <authorList>
            <person name="Studholme D.J."/>
            <person name="Sarris P."/>
        </authorList>
    </citation>
    <scope>NUCLEOTIDE SEQUENCE</scope>
    <source>
        <strain evidence="3">PFS-109/04</strain>
        <tissue evidence="3">Leaf</tissue>
    </source>
</reference>